<dbReference type="PROSITE" id="PS51257">
    <property type="entry name" value="PROKAR_LIPOPROTEIN"/>
    <property type="match status" value="1"/>
</dbReference>
<dbReference type="InterPro" id="IPR036249">
    <property type="entry name" value="Thioredoxin-like_sf"/>
</dbReference>
<evidence type="ECO:0000256" key="4">
    <source>
        <dbReference type="ARBA" id="ARBA00023157"/>
    </source>
</evidence>
<protein>
    <submittedName>
        <fullName evidence="9">Thiol-disulfide isomerase/thioredoxin</fullName>
    </submittedName>
</protein>
<keyword evidence="3" id="KW-0735">Signal-anchor</keyword>
<evidence type="ECO:0000256" key="2">
    <source>
        <dbReference type="ARBA" id="ARBA00022748"/>
    </source>
</evidence>
<keyword evidence="5" id="KW-0676">Redox-active center</keyword>
<evidence type="ECO:0000256" key="1">
    <source>
        <dbReference type="ARBA" id="ARBA00004196"/>
    </source>
</evidence>
<reference evidence="9 10" key="1">
    <citation type="submission" date="2020-08" db="EMBL/GenBank/DDBJ databases">
        <title>Sequencing the genomes of 1000 actinobacteria strains.</title>
        <authorList>
            <person name="Klenk H.-P."/>
        </authorList>
    </citation>
    <scope>NUCLEOTIDE SEQUENCE [LARGE SCALE GENOMIC DNA]</scope>
    <source>
        <strain evidence="9 10">DSM 44593</strain>
    </source>
</reference>
<keyword evidence="9" id="KW-0413">Isomerase</keyword>
<dbReference type="PROSITE" id="PS51318">
    <property type="entry name" value="TAT"/>
    <property type="match status" value="1"/>
</dbReference>
<keyword evidence="10" id="KW-1185">Reference proteome</keyword>
<dbReference type="GO" id="GO:0016491">
    <property type="term" value="F:oxidoreductase activity"/>
    <property type="evidence" value="ECO:0007669"/>
    <property type="project" value="InterPro"/>
</dbReference>
<dbReference type="AlphaFoldDB" id="A0A841E4P0"/>
<dbReference type="PROSITE" id="PS00194">
    <property type="entry name" value="THIOREDOXIN_1"/>
    <property type="match status" value="1"/>
</dbReference>
<gene>
    <name evidence="9" type="ORF">HNR25_001737</name>
</gene>
<keyword evidence="4" id="KW-1015">Disulfide bond</keyword>
<dbReference type="InterPro" id="IPR006311">
    <property type="entry name" value="TAT_signal"/>
</dbReference>
<feature type="domain" description="Thioredoxin" evidence="8">
    <location>
        <begin position="60"/>
        <end position="202"/>
    </location>
</feature>
<dbReference type="RefSeq" id="WP_184634152.1">
    <property type="nucleotide sequence ID" value="NZ_BAABKT010000023.1"/>
</dbReference>
<dbReference type="Proteomes" id="UP000578077">
    <property type="component" value="Unassembled WGS sequence"/>
</dbReference>
<dbReference type="GO" id="GO:0017004">
    <property type="term" value="P:cytochrome complex assembly"/>
    <property type="evidence" value="ECO:0007669"/>
    <property type="project" value="UniProtKB-KW"/>
</dbReference>
<dbReference type="PANTHER" id="PTHR42852">
    <property type="entry name" value="THIOL:DISULFIDE INTERCHANGE PROTEIN DSBE"/>
    <property type="match status" value="1"/>
</dbReference>
<name>A0A841E4P0_9ACTN</name>
<evidence type="ECO:0000313" key="10">
    <source>
        <dbReference type="Proteomes" id="UP000578077"/>
    </source>
</evidence>
<keyword evidence="7" id="KW-0732">Signal</keyword>
<evidence type="ECO:0000256" key="6">
    <source>
        <dbReference type="SAM" id="MobiDB-lite"/>
    </source>
</evidence>
<comment type="caution">
    <text evidence="9">The sequence shown here is derived from an EMBL/GenBank/DDBJ whole genome shotgun (WGS) entry which is preliminary data.</text>
</comment>
<keyword evidence="3" id="KW-0812">Transmembrane</keyword>
<dbReference type="InterPro" id="IPR017937">
    <property type="entry name" value="Thioredoxin_CS"/>
</dbReference>
<feature type="signal peptide" evidence="7">
    <location>
        <begin position="1"/>
        <end position="23"/>
    </location>
</feature>
<comment type="subcellular location">
    <subcellularLocation>
        <location evidence="1">Cell envelope</location>
    </subcellularLocation>
</comment>
<accession>A0A841E4P0</accession>
<dbReference type="EMBL" id="JACHLY010000001">
    <property type="protein sequence ID" value="MBB5997986.1"/>
    <property type="molecule type" value="Genomic_DNA"/>
</dbReference>
<evidence type="ECO:0000256" key="3">
    <source>
        <dbReference type="ARBA" id="ARBA00022968"/>
    </source>
</evidence>
<dbReference type="SUPFAM" id="SSF52833">
    <property type="entry name" value="Thioredoxin-like"/>
    <property type="match status" value="1"/>
</dbReference>
<evidence type="ECO:0000259" key="8">
    <source>
        <dbReference type="PROSITE" id="PS51352"/>
    </source>
</evidence>
<dbReference type="CDD" id="cd02966">
    <property type="entry name" value="TlpA_like_family"/>
    <property type="match status" value="1"/>
</dbReference>
<dbReference type="Pfam" id="PF00578">
    <property type="entry name" value="AhpC-TSA"/>
    <property type="match status" value="1"/>
</dbReference>
<dbReference type="InterPro" id="IPR050553">
    <property type="entry name" value="Thioredoxin_ResA/DsbE_sf"/>
</dbReference>
<evidence type="ECO:0000256" key="7">
    <source>
        <dbReference type="SAM" id="SignalP"/>
    </source>
</evidence>
<dbReference type="InterPro" id="IPR000866">
    <property type="entry name" value="AhpC/TSA"/>
</dbReference>
<feature type="compositionally biased region" description="Low complexity" evidence="6">
    <location>
        <begin position="33"/>
        <end position="43"/>
    </location>
</feature>
<feature type="region of interest" description="Disordered" evidence="6">
    <location>
        <begin position="33"/>
        <end position="71"/>
    </location>
</feature>
<keyword evidence="2" id="KW-0201">Cytochrome c-type biogenesis</keyword>
<evidence type="ECO:0000313" key="9">
    <source>
        <dbReference type="EMBL" id="MBB5997986.1"/>
    </source>
</evidence>
<dbReference type="GO" id="GO:0016853">
    <property type="term" value="F:isomerase activity"/>
    <property type="evidence" value="ECO:0007669"/>
    <property type="project" value="UniProtKB-KW"/>
</dbReference>
<dbReference type="GO" id="GO:0016209">
    <property type="term" value="F:antioxidant activity"/>
    <property type="evidence" value="ECO:0007669"/>
    <property type="project" value="InterPro"/>
</dbReference>
<sequence length="221" mass="22518">MPRKSRVRVLPAAAAAVAAVAVAVSGCAEQAASQASGADGGDSQENRYVEGDGSSTAFAPGERDGAPEVGGETLDGESVSLADYRGDVLVLNFWASWCGPCRSEVPVLNEVYAENKDAGVDFLGVNIKDNTTAAEAFEENQGVEYPSLFDQPGRVPQAFRETVPPAAIPSTLVLDRQGRIAARVIGETGYNELSGLVETVVAEDGGSAAGTAGTGGDAGPA</sequence>
<evidence type="ECO:0000256" key="5">
    <source>
        <dbReference type="ARBA" id="ARBA00023284"/>
    </source>
</evidence>
<dbReference type="PANTHER" id="PTHR42852:SF6">
    <property type="entry name" value="THIOL:DISULFIDE INTERCHANGE PROTEIN DSBE"/>
    <property type="match status" value="1"/>
</dbReference>
<organism evidence="9 10">
    <name type="scientific">Streptomonospora salina</name>
    <dbReference type="NCBI Taxonomy" id="104205"/>
    <lineage>
        <taxon>Bacteria</taxon>
        <taxon>Bacillati</taxon>
        <taxon>Actinomycetota</taxon>
        <taxon>Actinomycetes</taxon>
        <taxon>Streptosporangiales</taxon>
        <taxon>Nocardiopsidaceae</taxon>
        <taxon>Streptomonospora</taxon>
    </lineage>
</organism>
<feature type="chain" id="PRO_5039372218" evidence="7">
    <location>
        <begin position="24"/>
        <end position="221"/>
    </location>
</feature>
<proteinExistence type="predicted"/>
<dbReference type="InterPro" id="IPR013766">
    <property type="entry name" value="Thioredoxin_domain"/>
</dbReference>
<dbReference type="PROSITE" id="PS51352">
    <property type="entry name" value="THIOREDOXIN_2"/>
    <property type="match status" value="1"/>
</dbReference>
<dbReference type="GO" id="GO:0030313">
    <property type="term" value="C:cell envelope"/>
    <property type="evidence" value="ECO:0007669"/>
    <property type="project" value="UniProtKB-SubCell"/>
</dbReference>
<dbReference type="Gene3D" id="3.40.30.10">
    <property type="entry name" value="Glutaredoxin"/>
    <property type="match status" value="1"/>
</dbReference>